<evidence type="ECO:0000313" key="2">
    <source>
        <dbReference type="EMBL" id="RDH14273.1"/>
    </source>
</evidence>
<organism evidence="2 3">
    <name type="scientific">Aspergillus niger ATCC 13496</name>
    <dbReference type="NCBI Taxonomy" id="1353008"/>
    <lineage>
        <taxon>Eukaryota</taxon>
        <taxon>Fungi</taxon>
        <taxon>Dikarya</taxon>
        <taxon>Ascomycota</taxon>
        <taxon>Pezizomycotina</taxon>
        <taxon>Eurotiomycetes</taxon>
        <taxon>Eurotiomycetidae</taxon>
        <taxon>Eurotiales</taxon>
        <taxon>Aspergillaceae</taxon>
        <taxon>Aspergillus</taxon>
        <taxon>Aspergillus subgen. Circumdati</taxon>
    </lineage>
</organism>
<feature type="domain" description="C2H2-type" evidence="1">
    <location>
        <begin position="280"/>
        <end position="303"/>
    </location>
</feature>
<protein>
    <recommendedName>
        <fullName evidence="1">C2H2-type domain-containing protein</fullName>
    </recommendedName>
</protein>
<sequence length="471" mass="54094">MGIHRHPQLWQSLPAKAEFEFQERPDIIELDRQMQCLTDELSKLQDPISKKKVQLGQHRIYNEKQRLYIQELRTLQRTQRRTLVIQPTATYEQTLFNYTRKVMPERDLLAQLLPRNDSLRSPTGRAALEALEAICAGRSASTYGAGMQSVNGECLCGRLLTAHHPHRRWSHLYDCHEKYFRKQSPADFAQCCVACCRWFTEPEDWTSHCEHHLTKPDDLLRCDLLVFRHALAKAAYCPFCLGDSSLKPHERMKQFLDRSKWDSHINSHLSSDVLSNQYHCRHPACSENLESLTELKWHLEDVHFLSWASYQTTRKLSVEDVCLILSWASQKSQACSIATQVIILSGLTKGKGALGHAGLGHHIWYLNEKTIDIYQKKFFILSSLACLSAYPNPAIGDTAKKNRTFIASAVRLRFTVPLLKSDDLTYKMAPVALLVKTINPQNCIENLYAVLIFCISFHAIKLSTEKLSRFL</sequence>
<dbReference type="PROSITE" id="PS00028">
    <property type="entry name" value="ZINC_FINGER_C2H2_1"/>
    <property type="match status" value="1"/>
</dbReference>
<name>A0A370BFF6_ASPNG</name>
<dbReference type="PANTHER" id="PTHR37535:SF3">
    <property type="entry name" value="FLUG DOMAIN-CONTAINING PROTEIN"/>
    <property type="match status" value="1"/>
</dbReference>
<accession>A0A370BFF6</accession>
<dbReference type="EMBL" id="KZ851971">
    <property type="protein sequence ID" value="RDH14273.1"/>
    <property type="molecule type" value="Genomic_DNA"/>
</dbReference>
<dbReference type="AlphaFoldDB" id="A0A370BFF6"/>
<evidence type="ECO:0000259" key="1">
    <source>
        <dbReference type="PROSITE" id="PS00028"/>
    </source>
</evidence>
<evidence type="ECO:0000313" key="3">
    <source>
        <dbReference type="Proteomes" id="UP000253845"/>
    </source>
</evidence>
<dbReference type="PANTHER" id="PTHR37535">
    <property type="entry name" value="FLUG DOMAIN PROTEIN"/>
    <property type="match status" value="1"/>
</dbReference>
<dbReference type="InterPro" id="IPR013087">
    <property type="entry name" value="Znf_C2H2_type"/>
</dbReference>
<reference evidence="2 3" key="1">
    <citation type="submission" date="2018-07" db="EMBL/GenBank/DDBJ databases">
        <title>Section-level genome sequencing of Aspergillus section Nigri to investigate inter- and intra-species variation.</title>
        <authorList>
            <consortium name="DOE Joint Genome Institute"/>
            <person name="Vesth T.C."/>
            <person name="Nybo J.L."/>
            <person name="Theobald S."/>
            <person name="Frisvad J.C."/>
            <person name="Larsen T.O."/>
            <person name="Nielsen K.F."/>
            <person name="Hoof J.B."/>
            <person name="Brandl J."/>
            <person name="Salamov A."/>
            <person name="Riley R."/>
            <person name="Gladden J.M."/>
            <person name="Phatale P."/>
            <person name="Nielsen M.T."/>
            <person name="Lyhne E.K."/>
            <person name="Kogle M.E."/>
            <person name="Strasser K."/>
            <person name="McDonnell E."/>
            <person name="Barry K."/>
            <person name="Clum A."/>
            <person name="Chen C."/>
            <person name="Nolan M."/>
            <person name="Sandor L."/>
            <person name="Kuo A."/>
            <person name="Lipzen A."/>
            <person name="Hainaut M."/>
            <person name="Drula E."/>
            <person name="Tsang A."/>
            <person name="Magnuson J.K."/>
            <person name="Henrissat B."/>
            <person name="Wiebenga A."/>
            <person name="Simmons B.A."/>
            <person name="Makela M.R."/>
            <person name="De vries R.P."/>
            <person name="Grigoriev I.V."/>
            <person name="Mortensen U.H."/>
            <person name="Baker S.E."/>
            <person name="Andersen M.R."/>
        </authorList>
    </citation>
    <scope>NUCLEOTIDE SEQUENCE [LARGE SCALE GENOMIC DNA]</scope>
    <source>
        <strain evidence="2 3">ATCC 13496</strain>
    </source>
</reference>
<dbReference type="VEuPathDB" id="FungiDB:M747DRAFT_311007"/>
<gene>
    <name evidence="2" type="ORF">M747DRAFT_311007</name>
</gene>
<proteinExistence type="predicted"/>
<dbReference type="Proteomes" id="UP000253845">
    <property type="component" value="Unassembled WGS sequence"/>
</dbReference>